<dbReference type="AlphaFoldDB" id="C4J2Q4"/>
<reference evidence="1" key="2">
    <citation type="submission" date="2012-06" db="EMBL/GenBank/DDBJ databases">
        <authorList>
            <person name="Yu Y."/>
            <person name="Currie J."/>
            <person name="Lomeli R."/>
            <person name="Angelova A."/>
            <person name="Collura K."/>
            <person name="Wissotski M."/>
            <person name="Campos D."/>
            <person name="Kudrna D."/>
            <person name="Golser W."/>
            <person name="Ashely E."/>
            <person name="Descour A."/>
            <person name="Fernandes J."/>
            <person name="Soderlund C."/>
            <person name="Walbot V."/>
        </authorList>
    </citation>
    <scope>NUCLEOTIDE SEQUENCE</scope>
    <source>
        <strain evidence="1">B73</strain>
    </source>
</reference>
<dbReference type="EMBL" id="BT085101">
    <property type="protein sequence ID" value="ACR35454.1"/>
    <property type="molecule type" value="mRNA"/>
</dbReference>
<reference evidence="1" key="1">
    <citation type="journal article" date="2009" name="PLoS Genet.">
        <title>Sequencing, mapping, and analysis of 27,455 maize full-length cDNAs.</title>
        <authorList>
            <person name="Soderlund C."/>
            <person name="Descour A."/>
            <person name="Kudrna D."/>
            <person name="Bomhoff M."/>
            <person name="Boyd L."/>
            <person name="Currie J."/>
            <person name="Angelova A."/>
            <person name="Collura K."/>
            <person name="Wissotski M."/>
            <person name="Ashley E."/>
            <person name="Morrow D."/>
            <person name="Fernandes J."/>
            <person name="Walbot V."/>
            <person name="Yu Y."/>
        </authorList>
    </citation>
    <scope>NUCLEOTIDE SEQUENCE</scope>
    <source>
        <strain evidence="1">B73</strain>
    </source>
</reference>
<proteinExistence type="evidence at transcript level"/>
<sequence>MGEMELHGPVSRFPLGRIHSIFSSTYAAFLHCSFCPDFRYSNNKCPKHKPE</sequence>
<organism evidence="1">
    <name type="scientific">Zea mays</name>
    <name type="common">Maize</name>
    <dbReference type="NCBI Taxonomy" id="4577"/>
    <lineage>
        <taxon>Eukaryota</taxon>
        <taxon>Viridiplantae</taxon>
        <taxon>Streptophyta</taxon>
        <taxon>Embryophyta</taxon>
        <taxon>Tracheophyta</taxon>
        <taxon>Spermatophyta</taxon>
        <taxon>Magnoliopsida</taxon>
        <taxon>Liliopsida</taxon>
        <taxon>Poales</taxon>
        <taxon>Poaceae</taxon>
        <taxon>PACMAD clade</taxon>
        <taxon>Panicoideae</taxon>
        <taxon>Andropogonodae</taxon>
        <taxon>Andropogoneae</taxon>
        <taxon>Tripsacinae</taxon>
        <taxon>Zea</taxon>
    </lineage>
</organism>
<protein>
    <submittedName>
        <fullName evidence="1">Uncharacterized protein</fullName>
    </submittedName>
</protein>
<evidence type="ECO:0000313" key="1">
    <source>
        <dbReference type="EMBL" id="ACR35454.1"/>
    </source>
</evidence>
<accession>C4J2Q4</accession>
<name>C4J2Q4_MAIZE</name>